<evidence type="ECO:0000313" key="4">
    <source>
        <dbReference type="EMBL" id="RTR17653.1"/>
    </source>
</evidence>
<feature type="domain" description="Phytase-like" evidence="3">
    <location>
        <begin position="65"/>
        <end position="329"/>
    </location>
</feature>
<evidence type="ECO:0000256" key="1">
    <source>
        <dbReference type="SAM" id="MobiDB-lite"/>
    </source>
</evidence>
<protein>
    <submittedName>
        <fullName evidence="4">Esterase-like activity of phytase family protein</fullName>
    </submittedName>
</protein>
<keyword evidence="5" id="KW-1185">Reference proteome</keyword>
<dbReference type="Proteomes" id="UP000277007">
    <property type="component" value="Unassembled WGS sequence"/>
</dbReference>
<dbReference type="PIRSF" id="PIRSF031900">
    <property type="entry name" value="UCP031900"/>
    <property type="match status" value="1"/>
</dbReference>
<evidence type="ECO:0000259" key="3">
    <source>
        <dbReference type="Pfam" id="PF13449"/>
    </source>
</evidence>
<comment type="caution">
    <text evidence="4">The sequence shown here is derived from an EMBL/GenBank/DDBJ whole genome shotgun (WGS) entry which is preliminary data.</text>
</comment>
<feature type="region of interest" description="Disordered" evidence="1">
    <location>
        <begin position="160"/>
        <end position="191"/>
    </location>
</feature>
<dbReference type="PROSITE" id="PS51257">
    <property type="entry name" value="PROKAR_LIPOPROTEIN"/>
    <property type="match status" value="1"/>
</dbReference>
<dbReference type="AlphaFoldDB" id="A0A3S0K9E7"/>
<keyword evidence="2" id="KW-0732">Signal</keyword>
<dbReference type="Pfam" id="PF13449">
    <property type="entry name" value="Phytase-like"/>
    <property type="match status" value="1"/>
</dbReference>
<dbReference type="EMBL" id="RXMA01000018">
    <property type="protein sequence ID" value="RTR17653.1"/>
    <property type="molecule type" value="Genomic_DNA"/>
</dbReference>
<gene>
    <name evidence="4" type="ORF">EJ903_17790</name>
</gene>
<evidence type="ECO:0000313" key="5">
    <source>
        <dbReference type="Proteomes" id="UP000277007"/>
    </source>
</evidence>
<proteinExistence type="predicted"/>
<accession>A0A3S0K9E7</accession>
<feature type="chain" id="PRO_5018590396" evidence="2">
    <location>
        <begin position="26"/>
        <end position="343"/>
    </location>
</feature>
<dbReference type="OrthoDB" id="9798693at2"/>
<organism evidence="4 5">
    <name type="scientific">Azospirillum griseum</name>
    <dbReference type="NCBI Taxonomy" id="2496639"/>
    <lineage>
        <taxon>Bacteria</taxon>
        <taxon>Pseudomonadati</taxon>
        <taxon>Pseudomonadota</taxon>
        <taxon>Alphaproteobacteria</taxon>
        <taxon>Rhodospirillales</taxon>
        <taxon>Azospirillaceae</taxon>
        <taxon>Azospirillum</taxon>
    </lineage>
</organism>
<dbReference type="InterPro" id="IPR027372">
    <property type="entry name" value="Phytase-like_dom"/>
</dbReference>
<feature type="signal peptide" evidence="2">
    <location>
        <begin position="1"/>
        <end position="25"/>
    </location>
</feature>
<sequence>MRTTRRFRWMTVLLLTLAGGCAAMAERGVEPTEGKPVPLDRERPTVERVGGLLFRGALDITGLNGVGGLSGLWVSADGARFSAIGDTGLVASGRLTHSADGRLTGVQDVQARPLPVEEGVASSKRRVDAEELLRLTKADGTEGDWIVAFERDHRLLRYPQDRRGPAGVPTPVPTPTGVTDGSPENGGLESLAQLPDGRLLAIEEGEEDTLRDPTRPRRAWVTASPGVPRQEADWLPFHYRSAPRFRPTGAAPLPDGGALVLERRVSLIGGWSTRIVRLPPTALRAGADATGQEVARLEHPLLNDNFEGIATRPAPGGGTLVYIVSDDNFSPFQRTYLALFLLP</sequence>
<dbReference type="InterPro" id="IPR014567">
    <property type="entry name" value="UCP031900"/>
</dbReference>
<reference evidence="4 5" key="1">
    <citation type="submission" date="2018-12" db="EMBL/GenBank/DDBJ databases">
        <authorList>
            <person name="Yang Y."/>
        </authorList>
    </citation>
    <scope>NUCLEOTIDE SEQUENCE [LARGE SCALE GENOMIC DNA]</scope>
    <source>
        <strain evidence="4 5">L-25-5w-1</strain>
    </source>
</reference>
<evidence type="ECO:0000256" key="2">
    <source>
        <dbReference type="SAM" id="SignalP"/>
    </source>
</evidence>
<name>A0A3S0K9E7_9PROT</name>